<proteinExistence type="predicted"/>
<dbReference type="AlphaFoldDB" id="A0A0F9X772"/>
<sequence length="209" mass="23018">MTVTINITLKGKWFDATAITAKMTKRAPRAMDMAVHGAALSYRRRVVKAFVAQGGGGKKWDSLGIITLALRKNAAMIGKSAAGGTKALIRSGDMRKSVTVQRAGKAHYFVGVHRTHGKYNIARVHEQPGSKSGVFKIKVSDKMRRYFLYLYIKGAIPAPLKATTTHVVVKRRSFLESVWMAEKDDIAKVAEKRYWAVLTTGKVGAGRVR</sequence>
<gene>
    <name evidence="1" type="ORF">LCGC14_0258780</name>
</gene>
<evidence type="ECO:0000313" key="1">
    <source>
        <dbReference type="EMBL" id="KKN87423.1"/>
    </source>
</evidence>
<reference evidence="1" key="1">
    <citation type="journal article" date="2015" name="Nature">
        <title>Complex archaea that bridge the gap between prokaryotes and eukaryotes.</title>
        <authorList>
            <person name="Spang A."/>
            <person name="Saw J.H."/>
            <person name="Jorgensen S.L."/>
            <person name="Zaremba-Niedzwiedzka K."/>
            <person name="Martijn J."/>
            <person name="Lind A.E."/>
            <person name="van Eijk R."/>
            <person name="Schleper C."/>
            <person name="Guy L."/>
            <person name="Ettema T.J."/>
        </authorList>
    </citation>
    <scope>NUCLEOTIDE SEQUENCE</scope>
</reference>
<comment type="caution">
    <text evidence="1">The sequence shown here is derived from an EMBL/GenBank/DDBJ whole genome shotgun (WGS) entry which is preliminary data.</text>
</comment>
<organism evidence="1">
    <name type="scientific">marine sediment metagenome</name>
    <dbReference type="NCBI Taxonomy" id="412755"/>
    <lineage>
        <taxon>unclassified sequences</taxon>
        <taxon>metagenomes</taxon>
        <taxon>ecological metagenomes</taxon>
    </lineage>
</organism>
<name>A0A0F9X772_9ZZZZ</name>
<protein>
    <submittedName>
        <fullName evidence="1">Uncharacterized protein</fullName>
    </submittedName>
</protein>
<dbReference type="EMBL" id="LAZR01000138">
    <property type="protein sequence ID" value="KKN87423.1"/>
    <property type="molecule type" value="Genomic_DNA"/>
</dbReference>
<accession>A0A0F9X772</accession>